<feature type="chain" id="PRO_5036309442" description="Invasion associated locus B (IalB) protein" evidence="1">
    <location>
        <begin position="26"/>
        <end position="175"/>
    </location>
</feature>
<dbReference type="Proteomes" id="UP000256679">
    <property type="component" value="Unassembled WGS sequence"/>
</dbReference>
<dbReference type="AlphaFoldDB" id="A0A1N6TQC9"/>
<sequence>MLKFAPRAAAAAAAIAIAASSPVLAQDSTNVIGTEGDWTVFSATSPKECWAVSAPKSTQNLDANGKPREVTRGDIRLYVAYRPDQSGEVSFSGGYPFAGDSTVEVNVDGNVFKLFTEGESAWTGSPAEDAKLVSALRGGSSAIVTGRSARGTITKDTFSLSGITAATNKAQAACK</sequence>
<protein>
    <recommendedName>
        <fullName evidence="6">Invasion associated locus B (IalB) protein</fullName>
    </recommendedName>
</protein>
<evidence type="ECO:0008006" key="6">
    <source>
        <dbReference type="Google" id="ProtNLM"/>
    </source>
</evidence>
<dbReference type="EMBL" id="FTMK01000009">
    <property type="protein sequence ID" value="SIQ55513.1"/>
    <property type="molecule type" value="Genomic_DNA"/>
</dbReference>
<evidence type="ECO:0000313" key="5">
    <source>
        <dbReference type="Proteomes" id="UP000323956"/>
    </source>
</evidence>
<keyword evidence="1" id="KW-0732">Signal</keyword>
<dbReference type="RefSeq" id="WP_115755519.1">
    <property type="nucleotide sequence ID" value="NZ_FTMK01000009.1"/>
</dbReference>
<reference evidence="3 5" key="1">
    <citation type="submission" date="2017-01" db="EMBL/GenBank/DDBJ databases">
        <authorList>
            <person name="Varghese N."/>
            <person name="Submissions S."/>
        </authorList>
    </citation>
    <scope>NUCLEOTIDE SEQUENCE [LARGE SCALE GENOMIC DNA]</scope>
    <source>
        <strain evidence="3 5">ATCC 700171</strain>
    </source>
</reference>
<reference evidence="2 4" key="2">
    <citation type="submission" date="2018-05" db="EMBL/GenBank/DDBJ databases">
        <title>Whole genome sequencing of Paracoccus thiocyanatus SST.</title>
        <authorList>
            <person name="Ghosh W."/>
            <person name="Rameez M.J."/>
            <person name="Roy C."/>
        </authorList>
    </citation>
    <scope>NUCLEOTIDE SEQUENCE [LARGE SCALE GENOMIC DNA]</scope>
    <source>
        <strain evidence="2 4">SST</strain>
    </source>
</reference>
<organism evidence="3 5">
    <name type="scientific">Paracoccus thiocyanatus</name>
    <dbReference type="NCBI Taxonomy" id="34006"/>
    <lineage>
        <taxon>Bacteria</taxon>
        <taxon>Pseudomonadati</taxon>
        <taxon>Pseudomonadota</taxon>
        <taxon>Alphaproteobacteria</taxon>
        <taxon>Rhodobacterales</taxon>
        <taxon>Paracoccaceae</taxon>
        <taxon>Paracoccus</taxon>
    </lineage>
</organism>
<name>A0A1N6TQC9_9RHOB</name>
<dbReference type="Proteomes" id="UP000323956">
    <property type="component" value="Unassembled WGS sequence"/>
</dbReference>
<dbReference type="InterPro" id="IPR010642">
    <property type="entry name" value="Invasion_prot_B"/>
</dbReference>
<dbReference type="OrthoDB" id="9806572at2"/>
<dbReference type="Pfam" id="PF06776">
    <property type="entry name" value="IalB"/>
    <property type="match status" value="1"/>
</dbReference>
<evidence type="ECO:0000256" key="1">
    <source>
        <dbReference type="SAM" id="SignalP"/>
    </source>
</evidence>
<evidence type="ECO:0000313" key="4">
    <source>
        <dbReference type="Proteomes" id="UP000256679"/>
    </source>
</evidence>
<evidence type="ECO:0000313" key="3">
    <source>
        <dbReference type="EMBL" id="SIQ55513.1"/>
    </source>
</evidence>
<feature type="signal peptide" evidence="1">
    <location>
        <begin position="1"/>
        <end position="25"/>
    </location>
</feature>
<keyword evidence="4" id="KW-1185">Reference proteome</keyword>
<gene>
    <name evidence="2" type="ORF">DIE28_07955</name>
    <name evidence="3" type="ORF">SAMN05421641_109108</name>
</gene>
<evidence type="ECO:0000313" key="2">
    <source>
        <dbReference type="EMBL" id="RDW13447.1"/>
    </source>
</evidence>
<dbReference type="EMBL" id="QFCQ01000034">
    <property type="protein sequence ID" value="RDW13447.1"/>
    <property type="molecule type" value="Genomic_DNA"/>
</dbReference>
<proteinExistence type="predicted"/>
<accession>A0A1N6TQC9</accession>